<evidence type="ECO:0000256" key="9">
    <source>
        <dbReference type="PROSITE-ProRule" id="PRU00277"/>
    </source>
</evidence>
<dbReference type="OrthoDB" id="9808891at2"/>
<dbReference type="AlphaFoldDB" id="A0A5D3WLK4"/>
<proteinExistence type="inferred from homology"/>
<keyword evidence="6" id="KW-0143">Chaperone</keyword>
<comment type="catalytic activity">
    <reaction evidence="1 9 10">
        <text>[protein]-peptidylproline (omega=180) = [protein]-peptidylproline (omega=0)</text>
        <dbReference type="Rhea" id="RHEA:16237"/>
        <dbReference type="Rhea" id="RHEA-COMP:10747"/>
        <dbReference type="Rhea" id="RHEA-COMP:10748"/>
        <dbReference type="ChEBI" id="CHEBI:83833"/>
        <dbReference type="ChEBI" id="CHEBI:83834"/>
        <dbReference type="EC" id="5.2.1.8"/>
    </reaction>
</comment>
<evidence type="ECO:0000256" key="7">
    <source>
        <dbReference type="ARBA" id="ARBA00023235"/>
    </source>
</evidence>
<dbReference type="Pfam" id="PF00254">
    <property type="entry name" value="FKBP_C"/>
    <property type="match status" value="1"/>
</dbReference>
<feature type="domain" description="PPIase FKBP-type" evidence="11">
    <location>
        <begin position="7"/>
        <end position="101"/>
    </location>
</feature>
<evidence type="ECO:0000256" key="8">
    <source>
        <dbReference type="ARBA" id="ARBA00037071"/>
    </source>
</evidence>
<dbReference type="GO" id="GO:0003755">
    <property type="term" value="F:peptidyl-prolyl cis-trans isomerase activity"/>
    <property type="evidence" value="ECO:0007669"/>
    <property type="project" value="UniProtKB-UniRule"/>
</dbReference>
<evidence type="ECO:0000256" key="5">
    <source>
        <dbReference type="ARBA" id="ARBA00023110"/>
    </source>
</evidence>
<protein>
    <recommendedName>
        <fullName evidence="10">Peptidyl-prolyl cis-trans isomerase</fullName>
        <ecNumber evidence="10">5.2.1.8</ecNumber>
    </recommendedName>
</protein>
<dbReference type="GO" id="GO:0042026">
    <property type="term" value="P:protein refolding"/>
    <property type="evidence" value="ECO:0007669"/>
    <property type="project" value="UniProtKB-ARBA"/>
</dbReference>
<dbReference type="InterPro" id="IPR046357">
    <property type="entry name" value="PPIase_dom_sf"/>
</dbReference>
<evidence type="ECO:0000256" key="2">
    <source>
        <dbReference type="ARBA" id="ARBA00004496"/>
    </source>
</evidence>
<organism evidence="12 13">
    <name type="scientific">Geothermobacter ehrlichii</name>
    <dbReference type="NCBI Taxonomy" id="213224"/>
    <lineage>
        <taxon>Bacteria</taxon>
        <taxon>Pseudomonadati</taxon>
        <taxon>Thermodesulfobacteriota</taxon>
        <taxon>Desulfuromonadia</taxon>
        <taxon>Desulfuromonadales</taxon>
        <taxon>Geothermobacteraceae</taxon>
        <taxon>Geothermobacter</taxon>
    </lineage>
</organism>
<evidence type="ECO:0000256" key="10">
    <source>
        <dbReference type="RuleBase" id="RU003915"/>
    </source>
</evidence>
<dbReference type="Proteomes" id="UP000324159">
    <property type="component" value="Unassembled WGS sequence"/>
</dbReference>
<evidence type="ECO:0000259" key="11">
    <source>
        <dbReference type="PROSITE" id="PS50059"/>
    </source>
</evidence>
<keyword evidence="4" id="KW-0963">Cytoplasm</keyword>
<dbReference type="PROSITE" id="PS50059">
    <property type="entry name" value="FKBP_PPIASE"/>
    <property type="match status" value="1"/>
</dbReference>
<evidence type="ECO:0000256" key="3">
    <source>
        <dbReference type="ARBA" id="ARBA00006577"/>
    </source>
</evidence>
<dbReference type="InterPro" id="IPR001179">
    <property type="entry name" value="PPIase_FKBP_dom"/>
</dbReference>
<dbReference type="PANTHER" id="PTHR47861">
    <property type="entry name" value="FKBP-TYPE PEPTIDYL-PROLYL CIS-TRANS ISOMERASE SLYD"/>
    <property type="match status" value="1"/>
</dbReference>
<comment type="subcellular location">
    <subcellularLocation>
        <location evidence="2">Cytoplasm</location>
    </subcellularLocation>
</comment>
<comment type="caution">
    <text evidence="12">The sequence shown here is derived from an EMBL/GenBank/DDBJ whole genome shotgun (WGS) entry which is preliminary data.</text>
</comment>
<dbReference type="GO" id="GO:0005737">
    <property type="term" value="C:cytoplasm"/>
    <property type="evidence" value="ECO:0007669"/>
    <property type="project" value="UniProtKB-SubCell"/>
</dbReference>
<dbReference type="EC" id="5.2.1.8" evidence="10"/>
<dbReference type="SUPFAM" id="SSF54534">
    <property type="entry name" value="FKBP-like"/>
    <property type="match status" value="1"/>
</dbReference>
<keyword evidence="5 9" id="KW-0697">Rotamase</keyword>
<evidence type="ECO:0000256" key="1">
    <source>
        <dbReference type="ARBA" id="ARBA00000971"/>
    </source>
</evidence>
<keyword evidence="13" id="KW-1185">Reference proteome</keyword>
<sequence length="155" mass="16892">MSKVKPGDRVSFTFVATLSDGTVFDSSDELHGDDCGCGGEGPLEFTIGGDEVFPALEEAVIGMEVGETRVVELTAEQAFGERDERGIIAVPRSEFPEDFTLQEHMMLELAGDNDEVYPAWVTEIGADFVTLDTNHPLAGEALRYELTLERIVPAH</sequence>
<dbReference type="RefSeq" id="WP_148894839.1">
    <property type="nucleotide sequence ID" value="NZ_VNIB01000002.1"/>
</dbReference>
<dbReference type="Gene3D" id="3.10.50.40">
    <property type="match status" value="1"/>
</dbReference>
<gene>
    <name evidence="12" type="ORF">EDC39_102115</name>
</gene>
<accession>A0A5D3WLK4</accession>
<evidence type="ECO:0000256" key="4">
    <source>
        <dbReference type="ARBA" id="ARBA00022490"/>
    </source>
</evidence>
<evidence type="ECO:0000313" key="12">
    <source>
        <dbReference type="EMBL" id="TYO99592.1"/>
    </source>
</evidence>
<keyword evidence="7 9" id="KW-0413">Isomerase</keyword>
<comment type="similarity">
    <text evidence="3 10">Belongs to the FKBP-type PPIase family.</text>
</comment>
<comment type="function">
    <text evidence="8">Also involved in hydrogenase metallocenter assembly, probably by participating in the nickel insertion step. This function in hydrogenase biosynthesis requires chaperone activity and the presence of the metal-binding domain, but not PPIase activity.</text>
</comment>
<reference evidence="12 13" key="1">
    <citation type="submission" date="2019-07" db="EMBL/GenBank/DDBJ databases">
        <title>Genomic Encyclopedia of Type Strains, Phase IV (KMG-IV): sequencing the most valuable type-strain genomes for metagenomic binning, comparative biology and taxonomic classification.</title>
        <authorList>
            <person name="Goeker M."/>
        </authorList>
    </citation>
    <scope>NUCLEOTIDE SEQUENCE [LARGE SCALE GENOMIC DNA]</scope>
    <source>
        <strain evidence="12 13">SS015</strain>
    </source>
</reference>
<dbReference type="PANTHER" id="PTHR47861:SF3">
    <property type="entry name" value="FKBP-TYPE PEPTIDYL-PROLYL CIS-TRANS ISOMERASE SLYD"/>
    <property type="match status" value="1"/>
</dbReference>
<evidence type="ECO:0000256" key="6">
    <source>
        <dbReference type="ARBA" id="ARBA00023186"/>
    </source>
</evidence>
<evidence type="ECO:0000313" key="13">
    <source>
        <dbReference type="Proteomes" id="UP000324159"/>
    </source>
</evidence>
<name>A0A5D3WLK4_9BACT</name>
<dbReference type="EMBL" id="VNIB01000002">
    <property type="protein sequence ID" value="TYO99592.1"/>
    <property type="molecule type" value="Genomic_DNA"/>
</dbReference>